<protein>
    <submittedName>
        <fullName evidence="8">Penicillin acylase family protein</fullName>
    </submittedName>
</protein>
<feature type="chain" id="PRO_5021488288" evidence="7">
    <location>
        <begin position="22"/>
        <end position="723"/>
    </location>
</feature>
<keyword evidence="6" id="KW-0106">Calcium</keyword>
<dbReference type="InterPro" id="IPR043147">
    <property type="entry name" value="Penicillin_amidase_A-knob"/>
</dbReference>
<dbReference type="InterPro" id="IPR002692">
    <property type="entry name" value="S45"/>
</dbReference>
<reference evidence="8 9" key="1">
    <citation type="submission" date="2019-02" db="EMBL/GenBank/DDBJ databases">
        <title>Polymorphobacter sp. isolated from the lake at the Tibet of China.</title>
        <authorList>
            <person name="Li A."/>
        </authorList>
    </citation>
    <scope>NUCLEOTIDE SEQUENCE [LARGE SCALE GENOMIC DNA]</scope>
    <source>
        <strain evidence="8 9">DJ1R-1</strain>
    </source>
</reference>
<proteinExistence type="inferred from homology"/>
<dbReference type="OrthoDB" id="9760084at2"/>
<feature type="signal peptide" evidence="7">
    <location>
        <begin position="1"/>
        <end position="21"/>
    </location>
</feature>
<dbReference type="InterPro" id="IPR023343">
    <property type="entry name" value="Penicillin_amidase_dom1"/>
</dbReference>
<dbReference type="Pfam" id="PF01804">
    <property type="entry name" value="Penicil_amidase"/>
    <property type="match status" value="1"/>
</dbReference>
<organism evidence="8 9">
    <name type="scientific">Glacieibacterium arshaanense</name>
    <dbReference type="NCBI Taxonomy" id="2511025"/>
    <lineage>
        <taxon>Bacteria</taxon>
        <taxon>Pseudomonadati</taxon>
        <taxon>Pseudomonadota</taxon>
        <taxon>Alphaproteobacteria</taxon>
        <taxon>Sphingomonadales</taxon>
        <taxon>Sphingosinicellaceae</taxon>
        <taxon>Glacieibacterium</taxon>
    </lineage>
</organism>
<dbReference type="Proteomes" id="UP000297737">
    <property type="component" value="Unassembled WGS sequence"/>
</dbReference>
<name>A0A4Y9EP90_9SPHN</name>
<dbReference type="InterPro" id="IPR029055">
    <property type="entry name" value="Ntn_hydrolases_N"/>
</dbReference>
<comment type="similarity">
    <text evidence="1">Belongs to the peptidase S45 family.</text>
</comment>
<feature type="binding site" evidence="6">
    <location>
        <position position="265"/>
    </location>
    <ligand>
        <name>Ca(2+)</name>
        <dbReference type="ChEBI" id="CHEBI:29108"/>
    </ligand>
</feature>
<dbReference type="EMBL" id="SIHO01000002">
    <property type="protein sequence ID" value="TFU03877.1"/>
    <property type="molecule type" value="Genomic_DNA"/>
</dbReference>
<dbReference type="GO" id="GO:0016811">
    <property type="term" value="F:hydrolase activity, acting on carbon-nitrogen (but not peptide) bonds, in linear amides"/>
    <property type="evidence" value="ECO:0007669"/>
    <property type="project" value="InterPro"/>
</dbReference>
<dbReference type="Gene3D" id="3.60.20.10">
    <property type="entry name" value="Glutamine Phosphoribosylpyrophosphate, subunit 1, domain 1"/>
    <property type="match status" value="1"/>
</dbReference>
<evidence type="ECO:0000256" key="1">
    <source>
        <dbReference type="ARBA" id="ARBA00006586"/>
    </source>
</evidence>
<evidence type="ECO:0000256" key="7">
    <source>
        <dbReference type="SAM" id="SignalP"/>
    </source>
</evidence>
<evidence type="ECO:0000256" key="4">
    <source>
        <dbReference type="ARBA" id="ARBA00023145"/>
    </source>
</evidence>
<dbReference type="Gene3D" id="1.10.439.10">
    <property type="entry name" value="Penicillin Amidohydrolase, domain 1"/>
    <property type="match status" value="1"/>
</dbReference>
<dbReference type="Gene3D" id="1.10.1400.10">
    <property type="match status" value="1"/>
</dbReference>
<sequence>MRLWRGGAALGLVLAALPLAAADNPASWRAQAAKVDIVRDDWGIAHIHGKTDADAVFGMIYAQAEDDFNRVETNYLVALGRLAEAEGPSAVAQDLRTRLFIDPADLQARYAKAPAWLKALAVSWADALNFYLATHPEVKPRALTHFEPWMTLAFSEGSIGGDIERINLAGVAKLYVPDVQVASANPKDFVEPSGSNGIAIAPANTADGHALLLINPHTSFYFRAEQQVTSDAGLNAYGAATWGQFFVYQGFNAHAGWMHTTSSVDSIDEFAETLALTGAGPSGYMHGGKLQPIITKQITLNVRQSDGTLKPRSFTTWATLHGPIVRREGDRWISASLMHMPVEALSQSFLRTKAQNYADFAKVMQLGANSTNNTVFADRQGTIAFLPPQFIPRRTDSVDRTKPVDGSNAALDWQGVLPLSETPAIINPATGWVANSNNGPWSAAGSASPVRASFPRYIDSVGENPRGVHSTRLFDGKRGWSLNGLVTAAYDPALPAFDLMLPPLFAAYDALPANDAQRARLADPIAALRGWDRRWATTSVPTSLAVFWAEEMWRLTSAPYQGVGMSIFDDVLSRTTPAQKLGALDTAVARLSGDFGKWATPWGEINRFQRLDDSIAPHFDDSKPSLPVGFTVGRWGSLASFDARAWPGTKRYYGNSGNSFVAVVEFGPRVKARAVNAGGQSGHPGSPHFDDQAQRYTTGDLRAVYYYPDELAGHVARRYRPGE</sequence>
<keyword evidence="2 7" id="KW-0732">Signal</keyword>
<dbReference type="InterPro" id="IPR043146">
    <property type="entry name" value="Penicillin_amidase_N_B-knob"/>
</dbReference>
<evidence type="ECO:0000256" key="2">
    <source>
        <dbReference type="ARBA" id="ARBA00022729"/>
    </source>
</evidence>
<keyword evidence="3" id="KW-0378">Hydrolase</keyword>
<dbReference type="AlphaFoldDB" id="A0A4Y9EP90"/>
<dbReference type="PANTHER" id="PTHR34218:SF3">
    <property type="entry name" value="ACYL-HOMOSERINE LACTONE ACYLASE PVDQ"/>
    <property type="match status" value="1"/>
</dbReference>
<dbReference type="InterPro" id="IPR014395">
    <property type="entry name" value="Pen/GL7ACA/AHL_acylase"/>
</dbReference>
<keyword evidence="4" id="KW-0865">Zymogen</keyword>
<dbReference type="GO" id="GO:0046872">
    <property type="term" value="F:metal ion binding"/>
    <property type="evidence" value="ECO:0007669"/>
    <property type="project" value="UniProtKB-KW"/>
</dbReference>
<dbReference type="PANTHER" id="PTHR34218">
    <property type="entry name" value="PEPTIDASE S45 PENICILLIN AMIDASE"/>
    <property type="match status" value="1"/>
</dbReference>
<dbReference type="SUPFAM" id="SSF56235">
    <property type="entry name" value="N-terminal nucleophile aminohydrolases (Ntn hydrolases)"/>
    <property type="match status" value="1"/>
</dbReference>
<dbReference type="GO" id="GO:0017000">
    <property type="term" value="P:antibiotic biosynthetic process"/>
    <property type="evidence" value="ECO:0007669"/>
    <property type="project" value="InterPro"/>
</dbReference>
<evidence type="ECO:0000256" key="6">
    <source>
        <dbReference type="PIRSR" id="PIRSR001227-2"/>
    </source>
</evidence>
<evidence type="ECO:0000313" key="8">
    <source>
        <dbReference type="EMBL" id="TFU03877.1"/>
    </source>
</evidence>
<gene>
    <name evidence="8" type="ORF">EUV02_09345</name>
</gene>
<keyword evidence="9" id="KW-1185">Reference proteome</keyword>
<feature type="active site" description="Nucleophile" evidence="5">
    <location>
        <position position="195"/>
    </location>
</feature>
<evidence type="ECO:0000313" key="9">
    <source>
        <dbReference type="Proteomes" id="UP000297737"/>
    </source>
</evidence>
<evidence type="ECO:0000256" key="3">
    <source>
        <dbReference type="ARBA" id="ARBA00022801"/>
    </source>
</evidence>
<accession>A0A4Y9EP90</accession>
<dbReference type="Gene3D" id="2.30.120.10">
    <property type="match status" value="1"/>
</dbReference>
<feature type="binding site" evidence="6">
    <location>
        <position position="268"/>
    </location>
    <ligand>
        <name>Ca(2+)</name>
        <dbReference type="ChEBI" id="CHEBI:29108"/>
    </ligand>
</feature>
<dbReference type="PIRSF" id="PIRSF001227">
    <property type="entry name" value="Pen_acylase"/>
    <property type="match status" value="1"/>
</dbReference>
<keyword evidence="6" id="KW-0479">Metal-binding</keyword>
<comment type="caution">
    <text evidence="8">The sequence shown here is derived from an EMBL/GenBank/DDBJ whole genome shotgun (WGS) entry which is preliminary data.</text>
</comment>
<comment type="cofactor">
    <cofactor evidence="6">
        <name>Ca(2+)</name>
        <dbReference type="ChEBI" id="CHEBI:29108"/>
    </cofactor>
    <text evidence="6">Binds 1 Ca(2+) ion per dimer.</text>
</comment>
<evidence type="ECO:0000256" key="5">
    <source>
        <dbReference type="PIRSR" id="PIRSR001227-1"/>
    </source>
</evidence>